<dbReference type="EMBL" id="KN880443">
    <property type="protein sequence ID" value="KIY72511.1"/>
    <property type="molecule type" value="Genomic_DNA"/>
</dbReference>
<proteinExistence type="predicted"/>
<protein>
    <submittedName>
        <fullName evidence="2">Uncharacterized protein</fullName>
    </submittedName>
</protein>
<sequence length="642" mass="71667">MLALSCASRLKAVDADGSALTLRTTHHAVFGTSGPSAELSPGRFPDGVDVLLAPNFHFLLSGKLNGKTIAPHTILRSHLARHLHAFLNSHKSRLGLADISDFAMDADTALPSLLLTGNHTAGNTKRPHLLLTRIDLCYQWTTNRPSSPFAKSLALPFLALLDNIVARFVTWHLVKRYPLAFGTWYTQLNTECALIPKILRSILSIVKRSHNQSWRTICRRYLKNIQRQQEATIEASMRAWLPPSNLRYAESLSLSIEEAFCLSMEDIYRLNVRKPLFKVIHVRLDREEQDTELCPGASNTLAALPCEDIPLSGFPIPIHDNAFPAPQNPDLFAGLPKSFSFLKDPTAGTQDIPVLSAPVHPPGLMNYASSDDDVAKSFLKEDRAVYLDTHENMVFDDNNDSDMLAALCDDALEQDSDGAMLRDDDDDDEAILENDNQVFYDSSDVLNDTESMLGSTSDDYDRPLQFLELFDIDEADLMGFDSSDSKALDMFDEDEDGMLNWDDQKLSDQRNKMDVDGEPGSPDELEPAEHDMPVLEDDVTPELTPDQSQSSPLFDDALSSLSQTKEPIVSDVDVGLDDLLQRDKGHDYPDIYDEDDDILADDEDDLDDLVDDAMGLCGEEKDWMLDGEAIYEQRHVDVFDEL</sequence>
<feature type="region of interest" description="Disordered" evidence="1">
    <location>
        <begin position="499"/>
        <end position="528"/>
    </location>
</feature>
<evidence type="ECO:0000256" key="1">
    <source>
        <dbReference type="SAM" id="MobiDB-lite"/>
    </source>
</evidence>
<dbReference type="STRING" id="1314674.A0A0D7BSD1"/>
<feature type="compositionally biased region" description="Basic and acidic residues" evidence="1">
    <location>
        <begin position="502"/>
        <end position="515"/>
    </location>
</feature>
<keyword evidence="3" id="KW-1185">Reference proteome</keyword>
<evidence type="ECO:0000313" key="2">
    <source>
        <dbReference type="EMBL" id="KIY72511.1"/>
    </source>
</evidence>
<accession>A0A0D7BSD1</accession>
<evidence type="ECO:0000313" key="3">
    <source>
        <dbReference type="Proteomes" id="UP000054007"/>
    </source>
</evidence>
<organism evidence="2 3">
    <name type="scientific">Cylindrobasidium torrendii FP15055 ss-10</name>
    <dbReference type="NCBI Taxonomy" id="1314674"/>
    <lineage>
        <taxon>Eukaryota</taxon>
        <taxon>Fungi</taxon>
        <taxon>Dikarya</taxon>
        <taxon>Basidiomycota</taxon>
        <taxon>Agaricomycotina</taxon>
        <taxon>Agaricomycetes</taxon>
        <taxon>Agaricomycetidae</taxon>
        <taxon>Agaricales</taxon>
        <taxon>Marasmiineae</taxon>
        <taxon>Physalacriaceae</taxon>
        <taxon>Cylindrobasidium</taxon>
    </lineage>
</organism>
<dbReference type="AlphaFoldDB" id="A0A0D7BSD1"/>
<reference evidence="2 3" key="1">
    <citation type="journal article" date="2015" name="Fungal Genet. Biol.">
        <title>Evolution of novel wood decay mechanisms in Agaricales revealed by the genome sequences of Fistulina hepatica and Cylindrobasidium torrendii.</title>
        <authorList>
            <person name="Floudas D."/>
            <person name="Held B.W."/>
            <person name="Riley R."/>
            <person name="Nagy L.G."/>
            <person name="Koehler G."/>
            <person name="Ransdell A.S."/>
            <person name="Younus H."/>
            <person name="Chow J."/>
            <person name="Chiniquy J."/>
            <person name="Lipzen A."/>
            <person name="Tritt A."/>
            <person name="Sun H."/>
            <person name="Haridas S."/>
            <person name="LaButti K."/>
            <person name="Ohm R.A."/>
            <person name="Kues U."/>
            <person name="Blanchette R.A."/>
            <person name="Grigoriev I.V."/>
            <person name="Minto R.E."/>
            <person name="Hibbett D.S."/>
        </authorList>
    </citation>
    <scope>NUCLEOTIDE SEQUENCE [LARGE SCALE GENOMIC DNA]</scope>
    <source>
        <strain evidence="2 3">FP15055 ss-10</strain>
    </source>
</reference>
<dbReference type="Proteomes" id="UP000054007">
    <property type="component" value="Unassembled WGS sequence"/>
</dbReference>
<gene>
    <name evidence="2" type="ORF">CYLTODRAFT_486344</name>
</gene>
<name>A0A0D7BSD1_9AGAR</name>
<dbReference type="OrthoDB" id="3141012at2759"/>